<feature type="region of interest" description="Disordered" evidence="1">
    <location>
        <begin position="887"/>
        <end position="907"/>
    </location>
</feature>
<dbReference type="PANTHER" id="PTHR31008:SF2">
    <property type="entry name" value="COP1-INTERACTING PROTEIN-LIKE PROTEIN"/>
    <property type="match status" value="1"/>
</dbReference>
<proteinExistence type="predicted"/>
<feature type="region of interest" description="Disordered" evidence="1">
    <location>
        <begin position="1264"/>
        <end position="1321"/>
    </location>
</feature>
<feature type="region of interest" description="Disordered" evidence="1">
    <location>
        <begin position="1031"/>
        <end position="1090"/>
    </location>
</feature>
<dbReference type="PANTHER" id="PTHR31008">
    <property type="entry name" value="COP1-INTERACTING PROTEIN-RELATED"/>
    <property type="match status" value="1"/>
</dbReference>
<comment type="caution">
    <text evidence="2">The sequence shown here is derived from an EMBL/GenBank/DDBJ whole genome shotgun (WGS) entry which is preliminary data.</text>
</comment>
<evidence type="ECO:0000256" key="1">
    <source>
        <dbReference type="SAM" id="MobiDB-lite"/>
    </source>
</evidence>
<feature type="compositionally biased region" description="Polar residues" evidence="1">
    <location>
        <begin position="982"/>
        <end position="1010"/>
    </location>
</feature>
<reference evidence="2 3" key="1">
    <citation type="journal article" date="2023" name="Plants (Basel)">
        <title>Bridging the Gap: Combining Genomics and Transcriptomics Approaches to Understand Stylosanthes scabra, an Orphan Legume from the Brazilian Caatinga.</title>
        <authorList>
            <person name="Ferreira-Neto J.R.C."/>
            <person name="da Silva M.D."/>
            <person name="Binneck E."/>
            <person name="de Melo N.F."/>
            <person name="da Silva R.H."/>
            <person name="de Melo A.L.T.M."/>
            <person name="Pandolfi V."/>
            <person name="Bustamante F.O."/>
            <person name="Brasileiro-Vidal A.C."/>
            <person name="Benko-Iseppon A.M."/>
        </authorList>
    </citation>
    <scope>NUCLEOTIDE SEQUENCE [LARGE SCALE GENOMIC DNA]</scope>
    <source>
        <tissue evidence="2">Leaves</tissue>
    </source>
</reference>
<feature type="compositionally biased region" description="Basic and acidic residues" evidence="1">
    <location>
        <begin position="399"/>
        <end position="410"/>
    </location>
</feature>
<dbReference type="Proteomes" id="UP001341840">
    <property type="component" value="Unassembled WGS sequence"/>
</dbReference>
<feature type="compositionally biased region" description="Basic and acidic residues" evidence="1">
    <location>
        <begin position="1301"/>
        <end position="1321"/>
    </location>
</feature>
<feature type="region of interest" description="Disordered" evidence="1">
    <location>
        <begin position="981"/>
        <end position="1010"/>
    </location>
</feature>
<feature type="region of interest" description="Disordered" evidence="1">
    <location>
        <begin position="1152"/>
        <end position="1183"/>
    </location>
</feature>
<feature type="compositionally biased region" description="Basic and acidic residues" evidence="1">
    <location>
        <begin position="1161"/>
        <end position="1173"/>
    </location>
</feature>
<name>A0ABU6XVI2_9FABA</name>
<feature type="non-terminal residue" evidence="2">
    <location>
        <position position="1321"/>
    </location>
</feature>
<feature type="region of interest" description="Disordered" evidence="1">
    <location>
        <begin position="577"/>
        <end position="611"/>
    </location>
</feature>
<feature type="region of interest" description="Disordered" evidence="1">
    <location>
        <begin position="816"/>
        <end position="855"/>
    </location>
</feature>
<sequence length="1321" mass="147091">MNSSSKLDSAVFQLTPTRTRFDLVIIVNGKKEKVASGLLNPFLSHLKVARDQISKGSYSIVLVPVCSSDAEWFTKGTIERFVRFVNTPEILERVYNLESEVLQIEEAIAIQGNNSTGISTLEEEQMKQLESPEGRKTRKDINAEKSIIICKSDTQEPEANGRKEADSKGQILKVLATRKSMLQKEQGMAFARAFAAGFDIDCLPALMSFAECFEASRLMDACRRFKVLWKIKHESGQCLEIESGEVTPNRTDLYATNASSIILSNTATTSHTELESASNGKTNSDNFLVDQRSTEGLQDNFHGQFPHNGFPPWPVHALPGTLPAFQPFPVQGIPYYQNYTARNSFMQPGCPPMEDKRLNAGQNMGHRRHSMDNVNYNNESVALDAEFSKSMFQDEMDMEREGSRNGERQKKASRSSRWKSGMVIIGNINYRTKAELTSDTGSYSDSAACETDEETEESSKTSKRRGISNKESLKKLSLCDRDGAADCGSKEAEGGHWQAFQNLLLRDVDEDRHAIDQGKFEKVDHVRRKKQIGVNDPLDFSGMDMCEIRGGNGVDMHSISRGSTRMATSTDGDFLLSRRASHSGSGRSPDDVHSLETSGRRNGNRRAANDEFIVDKQESVSGIAKSLSDMTAVNGHGFSNNKLERRLFHDDSDDSYIVKSRLVGVNGAGNFERNAIDMDSEFAKVHKKKEKLSCQPDELSLMPERGTKKRFMGYGPLSEYELWAEAKRGASQDKNIVVLAQTKPGSKMLNKWKKSSVGPIRRGKTNKPSPLDDARARAERLRSYKADLQKMKKEKEEEDRKCIEALKRERQKRIAARSSAVAAKSPVPSQVATTKLSTKLSPSSKFSDSEPRSSSPFQRFRIVSIGCNISPEVSKTSKLNAGSHSAINKLSRSAPSLPDSKQEKRVDGRIHTKSTVAQTRRLSEPKMGTIHQASSTRIRRLSEPKISAIAQTSSAQIRRLSEPKMSTIRQNSLPRIRRLSEPKTNTVRQSSSVETRTSGTRTAAKTKSVNVTKSRKISAIVNHDKSKTAALPELKIRTSNPSDSIQNRSSSTKNLSPKLNDTKSSVNSAGTMTRKNEIQNSPDDDGDDNPIIEKTILMLEYEKPCAPDFSNKSENKPVPSRRQYDNDRPMDKAERVSSYSTVHISMIVDIESSENQSLSKPTEDKRDNTERQPSKSFGISTAEEPYHMPFARVSCSEDRCSRNFEHGKALPTYLETSSTSTGMETFRARVSDSRNTTLEKIPEVIEKPVKELPKGLRGLLKFRRKNHSSPSSGCNAEVDNDSADGSEANVAGTNSSPNQEIMKKQISEDNLKKKEERTPRI</sequence>
<protein>
    <recommendedName>
        <fullName evidence="4">COP1-interacting protein 7</fullName>
    </recommendedName>
</protein>
<evidence type="ECO:0008006" key="4">
    <source>
        <dbReference type="Google" id="ProtNLM"/>
    </source>
</evidence>
<feature type="region of interest" description="Disordered" evidence="1">
    <location>
        <begin position="397"/>
        <end position="417"/>
    </location>
</feature>
<organism evidence="2 3">
    <name type="scientific">Stylosanthes scabra</name>
    <dbReference type="NCBI Taxonomy" id="79078"/>
    <lineage>
        <taxon>Eukaryota</taxon>
        <taxon>Viridiplantae</taxon>
        <taxon>Streptophyta</taxon>
        <taxon>Embryophyta</taxon>
        <taxon>Tracheophyta</taxon>
        <taxon>Spermatophyta</taxon>
        <taxon>Magnoliopsida</taxon>
        <taxon>eudicotyledons</taxon>
        <taxon>Gunneridae</taxon>
        <taxon>Pentapetalae</taxon>
        <taxon>rosids</taxon>
        <taxon>fabids</taxon>
        <taxon>Fabales</taxon>
        <taxon>Fabaceae</taxon>
        <taxon>Papilionoideae</taxon>
        <taxon>50 kb inversion clade</taxon>
        <taxon>dalbergioids sensu lato</taxon>
        <taxon>Dalbergieae</taxon>
        <taxon>Pterocarpus clade</taxon>
        <taxon>Stylosanthes</taxon>
    </lineage>
</organism>
<feature type="compositionally biased region" description="Polar residues" evidence="1">
    <location>
        <begin position="1037"/>
        <end position="1081"/>
    </location>
</feature>
<dbReference type="EMBL" id="JASCZI010212888">
    <property type="protein sequence ID" value="MED6200498.1"/>
    <property type="molecule type" value="Genomic_DNA"/>
</dbReference>
<gene>
    <name evidence="2" type="ORF">PIB30_085709</name>
</gene>
<accession>A0ABU6XVI2</accession>
<evidence type="ECO:0000313" key="2">
    <source>
        <dbReference type="EMBL" id="MED6200498.1"/>
    </source>
</evidence>
<feature type="region of interest" description="Disordered" evidence="1">
    <location>
        <begin position="437"/>
        <end position="467"/>
    </location>
</feature>
<feature type="compositionally biased region" description="Basic and acidic residues" evidence="1">
    <location>
        <begin position="1106"/>
        <end position="1115"/>
    </location>
</feature>
<feature type="region of interest" description="Disordered" evidence="1">
    <location>
        <begin position="1106"/>
        <end position="1137"/>
    </location>
</feature>
<evidence type="ECO:0000313" key="3">
    <source>
        <dbReference type="Proteomes" id="UP001341840"/>
    </source>
</evidence>
<feature type="region of interest" description="Disordered" evidence="1">
    <location>
        <begin position="749"/>
        <end position="775"/>
    </location>
</feature>
<keyword evidence="3" id="KW-1185">Reference proteome</keyword>
<feature type="compositionally biased region" description="Basic and acidic residues" evidence="1">
    <location>
        <begin position="1122"/>
        <end position="1135"/>
    </location>
</feature>